<feature type="region of interest" description="Disordered" evidence="2">
    <location>
        <begin position="331"/>
        <end position="369"/>
    </location>
</feature>
<feature type="region of interest" description="Disordered" evidence="2">
    <location>
        <begin position="382"/>
        <end position="421"/>
    </location>
</feature>
<name>D8U4Y4_VOLCA</name>
<feature type="compositionally biased region" description="Pro residues" evidence="2">
    <location>
        <begin position="758"/>
        <end position="771"/>
    </location>
</feature>
<feature type="region of interest" description="Disordered" evidence="2">
    <location>
        <begin position="439"/>
        <end position="493"/>
    </location>
</feature>
<feature type="compositionally biased region" description="Acidic residues" evidence="2">
    <location>
        <begin position="1410"/>
        <end position="1433"/>
    </location>
</feature>
<feature type="compositionally biased region" description="Low complexity" evidence="2">
    <location>
        <begin position="802"/>
        <end position="818"/>
    </location>
</feature>
<accession>D8U4Y4</accession>
<dbReference type="GO" id="GO:0005929">
    <property type="term" value="C:cilium"/>
    <property type="evidence" value="ECO:0007669"/>
    <property type="project" value="GOC"/>
</dbReference>
<feature type="compositionally biased region" description="Low complexity" evidence="2">
    <location>
        <begin position="439"/>
        <end position="451"/>
    </location>
</feature>
<evidence type="ECO:0000256" key="1">
    <source>
        <dbReference type="SAM" id="Coils"/>
    </source>
</evidence>
<feature type="coiled-coil region" evidence="1">
    <location>
        <begin position="1913"/>
        <end position="1990"/>
    </location>
</feature>
<feature type="compositionally biased region" description="Low complexity" evidence="2">
    <location>
        <begin position="1196"/>
        <end position="1205"/>
    </location>
</feature>
<feature type="region of interest" description="Disordered" evidence="2">
    <location>
        <begin position="1180"/>
        <end position="1236"/>
    </location>
</feature>
<dbReference type="STRING" id="3068.D8U4Y4"/>
<dbReference type="PANTHER" id="PTHR31540:SF1">
    <property type="entry name" value="CENTROSOMAL PROTEIN OF 131 KDA"/>
    <property type="match status" value="1"/>
</dbReference>
<feature type="coiled-coil region" evidence="1">
    <location>
        <begin position="1618"/>
        <end position="1801"/>
    </location>
</feature>
<dbReference type="EMBL" id="GL378358">
    <property type="protein sequence ID" value="EFJ45274.1"/>
    <property type="molecule type" value="Genomic_DNA"/>
</dbReference>
<feature type="region of interest" description="Disordered" evidence="2">
    <location>
        <begin position="559"/>
        <end position="977"/>
    </location>
</feature>
<dbReference type="KEGG" id="vcn:VOLCADRAFT_94497"/>
<feature type="region of interest" description="Disordered" evidence="2">
    <location>
        <begin position="175"/>
        <end position="219"/>
    </location>
</feature>
<feature type="compositionally biased region" description="Low complexity" evidence="2">
    <location>
        <begin position="727"/>
        <end position="746"/>
    </location>
</feature>
<dbReference type="RefSeq" id="XP_002953650.1">
    <property type="nucleotide sequence ID" value="XM_002953604.1"/>
</dbReference>
<feature type="region of interest" description="Disordered" evidence="2">
    <location>
        <begin position="1332"/>
        <end position="1435"/>
    </location>
</feature>
<dbReference type="GeneID" id="9616517"/>
<dbReference type="InterPro" id="IPR030465">
    <property type="entry name" value="CEP131"/>
</dbReference>
<feature type="compositionally biased region" description="Polar residues" evidence="2">
    <location>
        <begin position="144"/>
        <end position="153"/>
    </location>
</feature>
<feature type="compositionally biased region" description="Polar residues" evidence="2">
    <location>
        <begin position="651"/>
        <end position="662"/>
    </location>
</feature>
<gene>
    <name evidence="3" type="primary">mot3</name>
    <name evidence="3" type="ORF">VOLCADRAFT_94497</name>
</gene>
<protein>
    <submittedName>
        <fullName evidence="3">Uncharacterized protein mot3</fullName>
    </submittedName>
</protein>
<organism evidence="4">
    <name type="scientific">Volvox carteri f. nagariensis</name>
    <dbReference type="NCBI Taxonomy" id="3068"/>
    <lineage>
        <taxon>Eukaryota</taxon>
        <taxon>Viridiplantae</taxon>
        <taxon>Chlorophyta</taxon>
        <taxon>core chlorophytes</taxon>
        <taxon>Chlorophyceae</taxon>
        <taxon>CS clade</taxon>
        <taxon>Chlamydomonadales</taxon>
        <taxon>Volvocaceae</taxon>
        <taxon>Volvox</taxon>
    </lineage>
</organism>
<feature type="compositionally biased region" description="Low complexity" evidence="2">
    <location>
        <begin position="626"/>
        <end position="639"/>
    </location>
</feature>
<feature type="compositionally biased region" description="Basic and acidic residues" evidence="2">
    <location>
        <begin position="707"/>
        <end position="723"/>
    </location>
</feature>
<feature type="region of interest" description="Disordered" evidence="2">
    <location>
        <begin position="992"/>
        <end position="1031"/>
    </location>
</feature>
<sequence length="2031" mass="217975">MQKTILRTRIAGLKSYHLKRPTYSCQARNQASAVSCAEVHDNRWEITLEAEQSVRTGAEKLQQLGKRKDADSNKYDSFDDEAGGVDGFESPQLAKARAQVARDEVLSYMHHRRYQRKDTGKRAIAHTTEPRDDDSDFDDDRTIGTATKSQPTPDSAGDPSKLLQRVQQALDRWPPGRRTTQQQQHDHHHHHHSFPDDDLRPTSADQSPTRHGRSYLESSGASLVPVKSVVGTDEGAGRDMVIVHRPSCAGQGHEERSLVARAGAGDIVKAPEAYLSEGAFYAFKRELAARVIQTHWRRWQGWKAKVRREAEERILQQLLADDSGLSLRLLLGPSPSSGNSKGAVGEVADGAPSRERMTAESMPPQSTHARALTSAIVPTSHTHALHQPAGRSLQPGRPASGSSGGGGGGGGPQSRPGTVGNVTDAAARVPVVRPASAAAAPALARGRSPARTAPATVPGAASPGRGGRPGPGGPAACREGCAGQGPSFDSDKSAEDFVRGACRPSEDSVRPWRRHVGGHAVYTFVATPQKQASIAAAPPDAFPAAATQPDRAGARFTTAEASMPPRGLPEDHHEAKTAPSSYVTTSRDDDDDAAAAPQQDPRPTSSGPKAGPRPPSPPPPRHHHQQQQQQQHEQQQQPSLDADTNPAMASPTLSAATAQSIGDSVVGLGASPLTPMAGPSATRGAPQPATAAAAFKQSDLVSQPQLKDPRPQDGETRFEDRSRCNARPQQPHQQQDQQQQLQQRPRSGASVSELASPPLSPVSGPRPPPLQPDLSPSPQHRARMQALQRLKLQGSMRGTLKPSSAAAPVPAPAIALAPPSQPHPPSVAEAEERQGQGRHFLDSQPERQRELGVAVPSGELQQPRTRRQVWLQAEEGLEEPCRQESRKGYREQGGSSNSGREHQHQQHPHLQPQKLVHVDVGGDGDVRGRQLRQQPSALSAGAAAKRPELRPELSEEASLRSMREMPSSSHQKWPSALSPFCEPRIQDATVMTSPRSWNCGNGRLATAPPPRGAHTEQPQPPTRHADCSVQPWEHGKGGYIDGADPAAPVNPDCRPVCRGTSQHVPQLRPSGAGRPFSAADADDTRLRGASGVQAAPAPRSSYAGDEGSLEQLAVHSQKRLLQHAVQGPTGREDAVAWPEEPVQAGAGGPAERGMEQMVMQGRGTPASVWGDAAGGAAKDAEGATLGNAGDGGKARGGMSSSSSSGGASGGGGSGKVGRGAVSCGGGSSGAGDEDPRVAVDTSATAQKMSSILKYLEEVELQAEQEATCAALAPALLATEPSAAAAVAAALLPGGIAYTTLHTQHHSGCSDGISARSGRGSGGGHVRLYGYSSGTATANGTRQVTNSSRPGTAHTMGSLMSQQQAALSEACTAARQSRHQHHQQQQHHHGRRPRSQRRGTRSLAGDNGSETGEDIGGEEYDVSDNDGDGDDDDGVSVATRTTVAGMANRSAFLAESVYENVRAKIRRLEARAWRVDGDDIKQRDARINELSQDVESLQAAQRTCLLDADARLTEMLAAQRAEYEAAVSRHMAFVDRLLADKEALSSRAQQLAEQVKSVDERQERAIAKLKEGWAAELKRQKESWAAAEKQRREAWMQSKATEIKDMTVKGLEGEVQKLLARHRAELSAAQQAAAEEAKRHLDAYVAQNEVAVRQLKERMSREAEEAVEKERASAATRLREVSERYEQQLQTQRMRLVADADLRLEQLEQARKEDKKRYEEAIAAAKEAGEARLKEAEEDWKREKEAIDALREQYETGQEGWRAAMAERARKEVSERVAAIREKLLQERNEEVQAVMTRLEAEHASTVEALKEDFRRREEAAAARAASSLKEARRAEAKMAERFRNAGVATKAAEERLAASELTISDLRRELETRNNTIRWLESQVSSAKDEAVARERDVRSLGDEKAAVAAEVAAAVARDKQQVEARLAQAQQENQELRNRHAAEMAAVEARVRATLARKEEVISGLREQAAAMAAELRDTQEVLRQQQEEFGSDLDGGASAAAAIVPVVAAGRSMYSEASAGAGARRGGRH</sequence>
<feature type="compositionally biased region" description="Basic and acidic residues" evidence="2">
    <location>
        <begin position="66"/>
        <end position="77"/>
    </location>
</feature>
<dbReference type="GO" id="GO:0035735">
    <property type="term" value="P:intraciliary transport involved in cilium assembly"/>
    <property type="evidence" value="ECO:0007669"/>
    <property type="project" value="InterPro"/>
</dbReference>
<feature type="compositionally biased region" description="Gly residues" evidence="2">
    <location>
        <begin position="402"/>
        <end position="412"/>
    </location>
</feature>
<feature type="compositionally biased region" description="Basic and acidic residues" evidence="2">
    <location>
        <begin position="879"/>
        <end position="890"/>
    </location>
</feature>
<dbReference type="OrthoDB" id="197735at2759"/>
<feature type="region of interest" description="Disordered" evidence="2">
    <location>
        <begin position="111"/>
        <end position="160"/>
    </location>
</feature>
<feature type="compositionally biased region" description="Basic and acidic residues" evidence="2">
    <location>
        <begin position="945"/>
        <end position="963"/>
    </location>
</feature>
<evidence type="ECO:0000313" key="4">
    <source>
        <dbReference type="Proteomes" id="UP000001058"/>
    </source>
</evidence>
<evidence type="ECO:0000256" key="2">
    <source>
        <dbReference type="SAM" id="MobiDB-lite"/>
    </source>
</evidence>
<feature type="compositionally biased region" description="Polar residues" evidence="2">
    <location>
        <begin position="1332"/>
        <end position="1349"/>
    </location>
</feature>
<feature type="compositionally biased region" description="Low complexity" evidence="2">
    <location>
        <begin position="908"/>
        <end position="919"/>
    </location>
</feature>
<dbReference type="InParanoid" id="D8U4Y4"/>
<feature type="coiled-coil region" evidence="1">
    <location>
        <begin position="1533"/>
        <end position="1567"/>
    </location>
</feature>
<proteinExistence type="predicted"/>
<evidence type="ECO:0000313" key="3">
    <source>
        <dbReference type="EMBL" id="EFJ45274.1"/>
    </source>
</evidence>
<dbReference type="PANTHER" id="PTHR31540">
    <property type="entry name" value="CENTROSOMAL PROTEIN OF 131 KDA"/>
    <property type="match status" value="1"/>
</dbReference>
<feature type="compositionally biased region" description="Low complexity" evidence="2">
    <location>
        <begin position="681"/>
        <end position="694"/>
    </location>
</feature>
<feature type="compositionally biased region" description="Low complexity" evidence="2">
    <location>
        <begin position="331"/>
        <end position="343"/>
    </location>
</feature>
<feature type="compositionally biased region" description="Basic and acidic residues" evidence="2">
    <location>
        <begin position="830"/>
        <end position="850"/>
    </location>
</feature>
<feature type="region of interest" description="Disordered" evidence="2">
    <location>
        <begin position="62"/>
        <end position="90"/>
    </location>
</feature>
<dbReference type="Proteomes" id="UP000001058">
    <property type="component" value="Unassembled WGS sequence"/>
</dbReference>
<feature type="region of interest" description="Disordered" evidence="2">
    <location>
        <begin position="1060"/>
        <end position="1104"/>
    </location>
</feature>
<feature type="region of interest" description="Disordered" evidence="2">
    <location>
        <begin position="1127"/>
        <end position="1149"/>
    </location>
</feature>
<feature type="compositionally biased region" description="Basic residues" evidence="2">
    <location>
        <begin position="1375"/>
        <end position="1399"/>
    </location>
</feature>
<feature type="coiled-coil region" evidence="1">
    <location>
        <begin position="1849"/>
        <end position="1883"/>
    </location>
</feature>
<reference evidence="3 4" key="1">
    <citation type="journal article" date="2010" name="Science">
        <title>Genomic analysis of organismal complexity in the multicellular green alga Volvox carteri.</title>
        <authorList>
            <person name="Prochnik S.E."/>
            <person name="Umen J."/>
            <person name="Nedelcu A.M."/>
            <person name="Hallmann A."/>
            <person name="Miller S.M."/>
            <person name="Nishii I."/>
            <person name="Ferris P."/>
            <person name="Kuo A."/>
            <person name="Mitros T."/>
            <person name="Fritz-Laylin L.K."/>
            <person name="Hellsten U."/>
            <person name="Chapman J."/>
            <person name="Simakov O."/>
            <person name="Rensing S.A."/>
            <person name="Terry A."/>
            <person name="Pangilinan J."/>
            <person name="Kapitonov V."/>
            <person name="Jurka J."/>
            <person name="Salamov A."/>
            <person name="Shapiro H."/>
            <person name="Schmutz J."/>
            <person name="Grimwood J."/>
            <person name="Lindquist E."/>
            <person name="Lucas S."/>
            <person name="Grigoriev I.V."/>
            <person name="Schmitt R."/>
            <person name="Kirk D."/>
            <person name="Rokhsar D.S."/>
        </authorList>
    </citation>
    <scope>NUCLEOTIDE SEQUENCE [LARGE SCALE GENOMIC DNA]</scope>
    <source>
        <strain evidence="4">f. Nagariensis / Eve</strain>
    </source>
</reference>
<feature type="compositionally biased region" description="Gly residues" evidence="2">
    <location>
        <begin position="1206"/>
        <end position="1229"/>
    </location>
</feature>
<dbReference type="eggNOG" id="ENOG502QT0Q">
    <property type="taxonomic scope" value="Eukaryota"/>
</dbReference>
<keyword evidence="4" id="KW-1185">Reference proteome</keyword>
<keyword evidence="1" id="KW-0175">Coiled coil</keyword>